<sequence>MAGEKILGEPSEWEDHELNLLKDLFSDQSHLDSFHFTELHRTCLGISGKIFEEILAYTKRSAIDEVDVSGRTALSWAAQRGDSKAIGQLLDHGAIPNKPDISEKTRLHWSINANKLAWQDSHVASKKENSSFLETLVGFKADIETESDEGWRPLHRAAHKDCPVTLSQLLDKGADVHATDTKSRTALHLSLLRNCHKAITVLIEKDACGKSGKSELGHTVLHIAARYGDIETLALLESAAFGYIDTDERNNDRFTAMSDAEWRKDENEQWADLSLQPRDEDPAKWYAAFETLVDNIRKDQRKSSNEGECDDGGARGGLSHLDG</sequence>
<evidence type="ECO:0000256" key="3">
    <source>
        <dbReference type="PROSITE-ProRule" id="PRU00023"/>
    </source>
</evidence>
<protein>
    <recommendedName>
        <fullName evidence="7">Ankyrin repeat protein</fullName>
    </recommendedName>
</protein>
<dbReference type="InterPro" id="IPR002110">
    <property type="entry name" value="Ankyrin_rpt"/>
</dbReference>
<dbReference type="PANTHER" id="PTHR24198:SF165">
    <property type="entry name" value="ANKYRIN REPEAT-CONTAINING PROTEIN-RELATED"/>
    <property type="match status" value="1"/>
</dbReference>
<dbReference type="PROSITE" id="PS50297">
    <property type="entry name" value="ANK_REP_REGION"/>
    <property type="match status" value="2"/>
</dbReference>
<feature type="repeat" description="ANK" evidence="3">
    <location>
        <begin position="149"/>
        <end position="181"/>
    </location>
</feature>
<dbReference type="InterPro" id="IPR036770">
    <property type="entry name" value="Ankyrin_rpt-contain_sf"/>
</dbReference>
<keyword evidence="2 3" id="KW-0040">ANK repeat</keyword>
<dbReference type="PANTHER" id="PTHR24198">
    <property type="entry name" value="ANKYRIN REPEAT AND PROTEIN KINASE DOMAIN-CONTAINING PROTEIN"/>
    <property type="match status" value="1"/>
</dbReference>
<reference evidence="5 6" key="1">
    <citation type="submission" date="2024-09" db="EMBL/GenBank/DDBJ databases">
        <title>Rethinking Asexuality: The Enigmatic Case of Functional Sexual Genes in Lepraria (Stereocaulaceae).</title>
        <authorList>
            <person name="Doellman M."/>
            <person name="Sun Y."/>
            <person name="Barcenas-Pena A."/>
            <person name="Lumbsch H.T."/>
            <person name="Grewe F."/>
        </authorList>
    </citation>
    <scope>NUCLEOTIDE SEQUENCE [LARGE SCALE GENOMIC DNA]</scope>
    <source>
        <strain evidence="5 6">Grewe 0041</strain>
    </source>
</reference>
<dbReference type="Pfam" id="PF12796">
    <property type="entry name" value="Ank_2"/>
    <property type="match status" value="1"/>
</dbReference>
<feature type="region of interest" description="Disordered" evidence="4">
    <location>
        <begin position="297"/>
        <end position="323"/>
    </location>
</feature>
<dbReference type="EMBL" id="JBHFEH010000015">
    <property type="protein sequence ID" value="KAL2054524.1"/>
    <property type="molecule type" value="Genomic_DNA"/>
</dbReference>
<dbReference type="Gene3D" id="1.25.40.20">
    <property type="entry name" value="Ankyrin repeat-containing domain"/>
    <property type="match status" value="2"/>
</dbReference>
<evidence type="ECO:0000313" key="6">
    <source>
        <dbReference type="Proteomes" id="UP001590951"/>
    </source>
</evidence>
<evidence type="ECO:0000313" key="5">
    <source>
        <dbReference type="EMBL" id="KAL2054524.1"/>
    </source>
</evidence>
<evidence type="ECO:0000256" key="2">
    <source>
        <dbReference type="ARBA" id="ARBA00023043"/>
    </source>
</evidence>
<gene>
    <name evidence="5" type="ORF">ABVK25_005272</name>
</gene>
<evidence type="ECO:0000256" key="4">
    <source>
        <dbReference type="SAM" id="MobiDB-lite"/>
    </source>
</evidence>
<evidence type="ECO:0008006" key="7">
    <source>
        <dbReference type="Google" id="ProtNLM"/>
    </source>
</evidence>
<proteinExistence type="predicted"/>
<name>A0ABR4B9I4_9LECA</name>
<dbReference type="PROSITE" id="PS50088">
    <property type="entry name" value="ANK_REPEAT"/>
    <property type="match status" value="2"/>
</dbReference>
<comment type="caution">
    <text evidence="5">The sequence shown here is derived from an EMBL/GenBank/DDBJ whole genome shotgun (WGS) entry which is preliminary data.</text>
</comment>
<keyword evidence="6" id="KW-1185">Reference proteome</keyword>
<dbReference type="SUPFAM" id="SSF48403">
    <property type="entry name" value="Ankyrin repeat"/>
    <property type="match status" value="1"/>
</dbReference>
<feature type="repeat" description="ANK" evidence="3">
    <location>
        <begin position="69"/>
        <end position="101"/>
    </location>
</feature>
<evidence type="ECO:0000256" key="1">
    <source>
        <dbReference type="ARBA" id="ARBA00022737"/>
    </source>
</evidence>
<dbReference type="Proteomes" id="UP001590951">
    <property type="component" value="Unassembled WGS sequence"/>
</dbReference>
<dbReference type="Pfam" id="PF00023">
    <property type="entry name" value="Ank"/>
    <property type="match status" value="2"/>
</dbReference>
<organism evidence="5 6">
    <name type="scientific">Lepraria finkii</name>
    <dbReference type="NCBI Taxonomy" id="1340010"/>
    <lineage>
        <taxon>Eukaryota</taxon>
        <taxon>Fungi</taxon>
        <taxon>Dikarya</taxon>
        <taxon>Ascomycota</taxon>
        <taxon>Pezizomycotina</taxon>
        <taxon>Lecanoromycetes</taxon>
        <taxon>OSLEUM clade</taxon>
        <taxon>Lecanoromycetidae</taxon>
        <taxon>Lecanorales</taxon>
        <taxon>Lecanorineae</taxon>
        <taxon>Stereocaulaceae</taxon>
        <taxon>Lepraria</taxon>
    </lineage>
</organism>
<accession>A0ABR4B9I4</accession>
<keyword evidence="1" id="KW-0677">Repeat</keyword>
<dbReference type="SMART" id="SM00248">
    <property type="entry name" value="ANK"/>
    <property type="match status" value="5"/>
</dbReference>